<name>A0A1J1GMQ2_PLAGA</name>
<dbReference type="OrthoDB" id="4994at2759"/>
<dbReference type="AlphaFoldDB" id="A0A1J1GMQ2"/>
<evidence type="ECO:0000313" key="4">
    <source>
        <dbReference type="EMBL" id="CRG93720.1"/>
    </source>
</evidence>
<dbReference type="InterPro" id="IPR013785">
    <property type="entry name" value="Aldolase_TIM"/>
</dbReference>
<dbReference type="GeneID" id="39729950"/>
<organism evidence="4 5">
    <name type="scientific">Plasmodium gallinaceum</name>
    <dbReference type="NCBI Taxonomy" id="5849"/>
    <lineage>
        <taxon>Eukaryota</taxon>
        <taxon>Sar</taxon>
        <taxon>Alveolata</taxon>
        <taxon>Apicomplexa</taxon>
        <taxon>Aconoidasida</taxon>
        <taxon>Haemosporida</taxon>
        <taxon>Plasmodiidae</taxon>
        <taxon>Plasmodium</taxon>
        <taxon>Plasmodium (Haemamoeba)</taxon>
    </lineage>
</organism>
<evidence type="ECO:0000313" key="5">
    <source>
        <dbReference type="Proteomes" id="UP000220797"/>
    </source>
</evidence>
<dbReference type="GO" id="GO:0009228">
    <property type="term" value="P:thiamine biosynthetic process"/>
    <property type="evidence" value="ECO:0007669"/>
    <property type="project" value="UniProtKB-KW"/>
</dbReference>
<dbReference type="RefSeq" id="XP_028526542.1">
    <property type="nucleotide sequence ID" value="XM_028674963.1"/>
</dbReference>
<protein>
    <submittedName>
        <fullName evidence="4">Thiamin-phosphate pyrophosphorylase, putative</fullName>
    </submittedName>
</protein>
<comment type="pathway">
    <text evidence="1">Cofactor biosynthesis; thiamine diphosphate biosynthesis.</text>
</comment>
<sequence length="509" mass="59048">MMKSYNFIKSIKRSINYSLYLVTDDKFLKDKENVCQHFIDKIVEGVLGGVSLVQLRLKKSDDIYFYNMAVKVKNKLNQHNIPLIINNRLDICLSVDADGVHLGKTDIPLNIARNVLGEKKIIGATINFSDEKDIEMAINNNIDYIAHEHSLYDSETKKTTSSYAVGLIEQINLLQCKIKCLKEKRKISPYSKIPPILLIGGINTMNIKETMINFYDICSGIAIASGIIGEYSNPFLNALKLRFIIDKYKNNYNIAFINMYSNLLNYLFYKITNNEVCIKNILKEKNEQENKNFMNEVVTNANIKKNVLNFFINNCKHKILQLNQSIINNSKIKVYLYESKFLYSNNQSSSIVNNSHYDECVIKWIEKNKNESIKNKIFILIGEEILHLFKKYFQPEFFKLNFFFLIEKNSQISYDSFKHFEYDIENVSIKYAENFINIILKNNFFNDDKVLILGLFLSYFLITQEKIAPQFLSKIITESNSIDDDTLLKCIGAIDISLKLLGNKQIIKI</sequence>
<reference evidence="4" key="1">
    <citation type="submission" date="2015-04" db="EMBL/GenBank/DDBJ databases">
        <authorList>
            <consortium name="Pathogen Informatics"/>
        </authorList>
    </citation>
    <scope>NUCLEOTIDE SEQUENCE [LARGE SCALE GENOMIC DNA]</scope>
    <source>
        <strain evidence="4">8A</strain>
    </source>
</reference>
<comment type="caution">
    <text evidence="4">The sequence shown here is derived from an EMBL/GenBank/DDBJ whole genome shotgun (WGS) entry which is preliminary data.</text>
</comment>
<dbReference type="VEuPathDB" id="PlasmoDB:PGAL8A_00142600"/>
<gene>
    <name evidence="4" type="ORF">PGAL8A_00142600</name>
</gene>
<dbReference type="PANTHER" id="PTHR20857:SF23">
    <property type="entry name" value="THIAMINE BIOSYNTHETIC BIFUNCTIONAL ENZYME"/>
    <property type="match status" value="1"/>
</dbReference>
<keyword evidence="5" id="KW-1185">Reference proteome</keyword>
<evidence type="ECO:0000256" key="2">
    <source>
        <dbReference type="ARBA" id="ARBA00022977"/>
    </source>
</evidence>
<dbReference type="PANTHER" id="PTHR20857">
    <property type="entry name" value="THIAMINE-PHOSPHATE PYROPHOSPHORYLASE"/>
    <property type="match status" value="1"/>
</dbReference>
<dbReference type="InterPro" id="IPR022998">
    <property type="entry name" value="ThiamineP_synth_TenI"/>
</dbReference>
<dbReference type="SUPFAM" id="SSF51391">
    <property type="entry name" value="Thiamin phosphate synthase"/>
    <property type="match status" value="1"/>
</dbReference>
<keyword evidence="2" id="KW-0784">Thiamine biosynthesis</keyword>
<dbReference type="InterPro" id="IPR036206">
    <property type="entry name" value="ThiamineP_synth_sf"/>
</dbReference>
<dbReference type="Pfam" id="PF02581">
    <property type="entry name" value="TMP-TENI"/>
    <property type="match status" value="1"/>
</dbReference>
<dbReference type="GO" id="GO:0005737">
    <property type="term" value="C:cytoplasm"/>
    <property type="evidence" value="ECO:0007669"/>
    <property type="project" value="TreeGrafter"/>
</dbReference>
<evidence type="ECO:0000259" key="3">
    <source>
        <dbReference type="Pfam" id="PF02581"/>
    </source>
</evidence>
<evidence type="ECO:0000256" key="1">
    <source>
        <dbReference type="ARBA" id="ARBA00004948"/>
    </source>
</evidence>
<dbReference type="Gene3D" id="3.20.20.70">
    <property type="entry name" value="Aldolase class I"/>
    <property type="match status" value="1"/>
</dbReference>
<proteinExistence type="predicted"/>
<dbReference type="CDD" id="cd00564">
    <property type="entry name" value="TMP_TenI"/>
    <property type="match status" value="1"/>
</dbReference>
<dbReference type="Proteomes" id="UP000220797">
    <property type="component" value="Unassembled WGS sequence"/>
</dbReference>
<dbReference type="OMA" id="YIAHEHT"/>
<dbReference type="EMBL" id="CVMV01000019">
    <property type="protein sequence ID" value="CRG93720.1"/>
    <property type="molecule type" value="Genomic_DNA"/>
</dbReference>
<feature type="domain" description="Thiamine phosphate synthase/TenI" evidence="3">
    <location>
        <begin position="19"/>
        <end position="226"/>
    </location>
</feature>
<accession>A0A1J1GMQ2</accession>
<dbReference type="GO" id="GO:0004789">
    <property type="term" value="F:thiamine-phosphate diphosphorylase activity"/>
    <property type="evidence" value="ECO:0007669"/>
    <property type="project" value="TreeGrafter"/>
</dbReference>